<comment type="caution">
    <text evidence="9">The sequence shown here is derived from an EMBL/GenBank/DDBJ whole genome shotgun (WGS) entry which is preliminary data.</text>
</comment>
<feature type="transmembrane region" description="Helical" evidence="8">
    <location>
        <begin position="153"/>
        <end position="171"/>
    </location>
</feature>
<keyword evidence="5" id="KW-0378">Hydrolase</keyword>
<dbReference type="InterPro" id="IPR026392">
    <property type="entry name" value="Exo/Archaeosortase_dom"/>
</dbReference>
<dbReference type="GO" id="GO:0006508">
    <property type="term" value="P:proteolysis"/>
    <property type="evidence" value="ECO:0007669"/>
    <property type="project" value="UniProtKB-KW"/>
</dbReference>
<keyword evidence="4 8" id="KW-0812">Transmembrane</keyword>
<proteinExistence type="predicted"/>
<sequence length="177" mass="20733">METLKPYYPIFKFVAVFFGIYILLSISYYLFLNWDWSSYNYPDPITSQIGHQTKRILNLIGHQAETINSPKHPSVIMFINEMRIYRVIEGCNAVSVMILFTSFIIAFAQSLKKTLLFILFGIVFIYIVNLIRLVLLALIYVSYKEHAHFAHEIIFPTIIYGAVIALWLYWIKHIKNA</sequence>
<gene>
    <name evidence="9" type="ORF">LY01_02138</name>
</gene>
<dbReference type="EMBL" id="PTJE01000004">
    <property type="protein sequence ID" value="PPK94497.1"/>
    <property type="molecule type" value="Genomic_DNA"/>
</dbReference>
<keyword evidence="2" id="KW-1003">Cell membrane</keyword>
<keyword evidence="7 8" id="KW-0472">Membrane</keyword>
<feature type="transmembrane region" description="Helical" evidence="8">
    <location>
        <begin position="7"/>
        <end position="31"/>
    </location>
</feature>
<dbReference type="InterPro" id="IPR026323">
    <property type="entry name" value="Exosortase-related_prot_XrtF"/>
</dbReference>
<reference evidence="9 10" key="1">
    <citation type="submission" date="2018-02" db="EMBL/GenBank/DDBJ databases">
        <title>Genomic Encyclopedia of Archaeal and Bacterial Type Strains, Phase II (KMG-II): from individual species to whole genera.</title>
        <authorList>
            <person name="Goeker M."/>
        </authorList>
    </citation>
    <scope>NUCLEOTIDE SEQUENCE [LARGE SCALE GENOMIC DNA]</scope>
    <source>
        <strain evidence="9 10">DSM 16809</strain>
    </source>
</reference>
<keyword evidence="10" id="KW-1185">Reference proteome</keyword>
<evidence type="ECO:0000256" key="4">
    <source>
        <dbReference type="ARBA" id="ARBA00022692"/>
    </source>
</evidence>
<evidence type="ECO:0000256" key="7">
    <source>
        <dbReference type="ARBA" id="ARBA00023136"/>
    </source>
</evidence>
<evidence type="ECO:0000256" key="8">
    <source>
        <dbReference type="SAM" id="Phobius"/>
    </source>
</evidence>
<feature type="transmembrane region" description="Helical" evidence="8">
    <location>
        <begin position="84"/>
        <end position="108"/>
    </location>
</feature>
<dbReference type="RefSeq" id="WP_104515810.1">
    <property type="nucleotide sequence ID" value="NZ_MQVW01000004.1"/>
</dbReference>
<dbReference type="GO" id="GO:0005886">
    <property type="term" value="C:plasma membrane"/>
    <property type="evidence" value="ECO:0007669"/>
    <property type="project" value="UniProtKB-SubCell"/>
</dbReference>
<dbReference type="OrthoDB" id="678161at2"/>
<keyword evidence="3" id="KW-0645">Protease</keyword>
<evidence type="ECO:0000256" key="1">
    <source>
        <dbReference type="ARBA" id="ARBA00004651"/>
    </source>
</evidence>
<feature type="transmembrane region" description="Helical" evidence="8">
    <location>
        <begin position="115"/>
        <end position="141"/>
    </location>
</feature>
<dbReference type="AlphaFoldDB" id="A0A2S6IJU2"/>
<keyword evidence="6 8" id="KW-1133">Transmembrane helix</keyword>
<evidence type="ECO:0000256" key="2">
    <source>
        <dbReference type="ARBA" id="ARBA00022475"/>
    </source>
</evidence>
<dbReference type="NCBIfam" id="TIGR04128">
    <property type="entry name" value="exoso_Fjoh_1448"/>
    <property type="match status" value="1"/>
</dbReference>
<name>A0A2S6IJU2_9FLAO</name>
<dbReference type="NCBIfam" id="TIGR04178">
    <property type="entry name" value="exo_archaeo"/>
    <property type="match status" value="1"/>
</dbReference>
<accession>A0A2S6IJU2</accession>
<dbReference type="GO" id="GO:0008233">
    <property type="term" value="F:peptidase activity"/>
    <property type="evidence" value="ECO:0007669"/>
    <property type="project" value="UniProtKB-KW"/>
</dbReference>
<dbReference type="Pfam" id="PF09721">
    <property type="entry name" value="Exosortase_EpsH"/>
    <property type="match status" value="1"/>
</dbReference>
<evidence type="ECO:0000313" key="9">
    <source>
        <dbReference type="EMBL" id="PPK94497.1"/>
    </source>
</evidence>
<evidence type="ECO:0000256" key="3">
    <source>
        <dbReference type="ARBA" id="ARBA00022670"/>
    </source>
</evidence>
<comment type="subcellular location">
    <subcellularLocation>
        <location evidence="1">Cell membrane</location>
        <topology evidence="1">Multi-pass membrane protein</topology>
    </subcellularLocation>
</comment>
<evidence type="ECO:0000256" key="6">
    <source>
        <dbReference type="ARBA" id="ARBA00022989"/>
    </source>
</evidence>
<organism evidence="9 10">
    <name type="scientific">Nonlabens xylanidelens</name>
    <dbReference type="NCBI Taxonomy" id="191564"/>
    <lineage>
        <taxon>Bacteria</taxon>
        <taxon>Pseudomonadati</taxon>
        <taxon>Bacteroidota</taxon>
        <taxon>Flavobacteriia</taxon>
        <taxon>Flavobacteriales</taxon>
        <taxon>Flavobacteriaceae</taxon>
        <taxon>Nonlabens</taxon>
    </lineage>
</organism>
<evidence type="ECO:0000256" key="5">
    <source>
        <dbReference type="ARBA" id="ARBA00022801"/>
    </source>
</evidence>
<dbReference type="Proteomes" id="UP000239002">
    <property type="component" value="Unassembled WGS sequence"/>
</dbReference>
<evidence type="ECO:0000313" key="10">
    <source>
        <dbReference type="Proteomes" id="UP000239002"/>
    </source>
</evidence>
<dbReference type="InterPro" id="IPR019127">
    <property type="entry name" value="Exosortase"/>
</dbReference>
<protein>
    <submittedName>
        <fullName evidence="9">Exosortase family protein XrtF</fullName>
    </submittedName>
</protein>